<reference evidence="2" key="1">
    <citation type="submission" date="2023-04" db="EMBL/GenBank/DDBJ databases">
        <authorList>
            <consortium name="ELIXIR-Norway"/>
        </authorList>
    </citation>
    <scope>NUCLEOTIDE SEQUENCE [LARGE SCALE GENOMIC DNA]</scope>
</reference>
<evidence type="ECO:0000313" key="2">
    <source>
        <dbReference type="EMBL" id="CAI9178442.1"/>
    </source>
</evidence>
<feature type="compositionally biased region" description="Basic and acidic residues" evidence="1">
    <location>
        <begin position="253"/>
        <end position="277"/>
    </location>
</feature>
<sequence length="312" mass="33523">MFRRNKRPWLQEGRGPPPERDRAGASRAVRYQFLLFTSHPVCGALLQQLEQIKAAGTPQFAQRPAPLTALPGAASKADSPSRPAAAAAFAFPASVLCPGVRWPPCEVCYATRSTDEGAPDPVRGPAGRVTPRMDAHKLRPQKRPQCLVLSPTRGASRCGIDPSFRPEQVQPHPSSESIPPCLGKKSSLQENPSLPPASEPARGLMHPAHPRPDTPLKVLSGELKEGRWGDERPRGNRTARISAQREGGQKGSRVADRKSGADALSRPREDGLREHSCPGRVHRHWKAALGPPPAAPSMAEVASARALGAPEP</sequence>
<proteinExistence type="predicted"/>
<protein>
    <submittedName>
        <fullName evidence="2">Uncharacterized protein</fullName>
    </submittedName>
</protein>
<evidence type="ECO:0000313" key="3">
    <source>
        <dbReference type="Proteomes" id="UP001176941"/>
    </source>
</evidence>
<feature type="region of interest" description="Disordered" evidence="1">
    <location>
        <begin position="1"/>
        <end position="24"/>
    </location>
</feature>
<dbReference type="Proteomes" id="UP001176941">
    <property type="component" value="Chromosome 8"/>
</dbReference>
<organism evidence="2 3">
    <name type="scientific">Rangifer tarandus platyrhynchus</name>
    <name type="common">Svalbard reindeer</name>
    <dbReference type="NCBI Taxonomy" id="3082113"/>
    <lineage>
        <taxon>Eukaryota</taxon>
        <taxon>Metazoa</taxon>
        <taxon>Chordata</taxon>
        <taxon>Craniata</taxon>
        <taxon>Vertebrata</taxon>
        <taxon>Euteleostomi</taxon>
        <taxon>Mammalia</taxon>
        <taxon>Eutheria</taxon>
        <taxon>Laurasiatheria</taxon>
        <taxon>Artiodactyla</taxon>
        <taxon>Ruminantia</taxon>
        <taxon>Pecora</taxon>
        <taxon>Cervidae</taxon>
        <taxon>Odocoileinae</taxon>
        <taxon>Rangifer</taxon>
    </lineage>
</organism>
<gene>
    <name evidence="2" type="ORF">MRATA1EN1_LOCUS27404</name>
</gene>
<evidence type="ECO:0000256" key="1">
    <source>
        <dbReference type="SAM" id="MobiDB-lite"/>
    </source>
</evidence>
<accession>A0ABN8ZWU4</accession>
<dbReference type="EMBL" id="OX459944">
    <property type="protein sequence ID" value="CAI9178442.1"/>
    <property type="molecule type" value="Genomic_DNA"/>
</dbReference>
<name>A0ABN8ZWU4_RANTA</name>
<feature type="compositionally biased region" description="Basic and acidic residues" evidence="1">
    <location>
        <begin position="222"/>
        <end position="234"/>
    </location>
</feature>
<feature type="region of interest" description="Disordered" evidence="1">
    <location>
        <begin position="149"/>
        <end position="312"/>
    </location>
</feature>
<keyword evidence="3" id="KW-1185">Reference proteome</keyword>